<evidence type="ECO:0000256" key="5">
    <source>
        <dbReference type="ARBA" id="ARBA00023004"/>
    </source>
</evidence>
<dbReference type="PROSITE" id="PS00197">
    <property type="entry name" value="2FE2S_FER_1"/>
    <property type="match status" value="1"/>
</dbReference>
<dbReference type="Gene3D" id="3.40.50.80">
    <property type="entry name" value="Nucleotide-binding domain of ferredoxin-NADP reductase (FNR) module"/>
    <property type="match status" value="1"/>
</dbReference>
<dbReference type="GO" id="GO:0051537">
    <property type="term" value="F:2 iron, 2 sulfur cluster binding"/>
    <property type="evidence" value="ECO:0007669"/>
    <property type="project" value="UniProtKB-KW"/>
</dbReference>
<keyword evidence="5" id="KW-0408">Iron</keyword>
<name>A0A443ZVN6_9PSED</name>
<dbReference type="GO" id="GO:0046872">
    <property type="term" value="F:metal ion binding"/>
    <property type="evidence" value="ECO:0007669"/>
    <property type="project" value="UniProtKB-KW"/>
</dbReference>
<reference evidence="9 10" key="1">
    <citation type="submission" date="2018-06" db="EMBL/GenBank/DDBJ databases">
        <title>Bacteria isolated from soil of Wuhan.</title>
        <authorList>
            <person name="Wei X."/>
            <person name="Chunhua H."/>
        </authorList>
    </citation>
    <scope>NUCLEOTIDE SEQUENCE [LARGE SCALE GENOMIC DNA]</scope>
    <source>
        <strain evidence="10">xwS2</strain>
    </source>
</reference>
<dbReference type="InterPro" id="IPR006058">
    <property type="entry name" value="2Fe2S_fd_BS"/>
</dbReference>
<dbReference type="Gene3D" id="3.10.20.30">
    <property type="match status" value="1"/>
</dbReference>
<dbReference type="EMBL" id="QJRG01000034">
    <property type="protein sequence ID" value="RWU25008.1"/>
    <property type="molecule type" value="Genomic_DNA"/>
</dbReference>
<feature type="domain" description="FAD-binding FR-type" evidence="8">
    <location>
        <begin position="2"/>
        <end position="104"/>
    </location>
</feature>
<keyword evidence="4" id="KW-0560">Oxidoreductase</keyword>
<gene>
    <name evidence="9" type="ORF">DM813_04530</name>
</gene>
<dbReference type="InterPro" id="IPR017938">
    <property type="entry name" value="Riboflavin_synthase-like_b-brl"/>
</dbReference>
<keyword evidence="3" id="KW-0479">Metal-binding</keyword>
<dbReference type="CDD" id="cd00207">
    <property type="entry name" value="fer2"/>
    <property type="match status" value="1"/>
</dbReference>
<dbReference type="PANTHER" id="PTHR47354">
    <property type="entry name" value="NADH OXIDOREDUCTASE HCR"/>
    <property type="match status" value="1"/>
</dbReference>
<sequence length="315" mass="35160">MTDKLTLKVTDIRCEAKDVMVLELKHPDGKDLPPFTAGAHLEIYLQGNLIRHYSLCNDPAERGRYCIGVGLAKESRGGSEYIHRSVRVGMSIQCSAPRNNFPMDSSAIEHVFIAGGIGVTPIMAMIKTCIREGKKWRLLYCTRNRQRTAFYEELKALAPDSCHFHFDDEQTDFFQPTEALIDIDPQAHIYCCGPMPLMKAVEAAESKRDPSHVHFEWFTAAAVDTAQDKPFKVILRSGAEFEVPTGKSILDVLEERDEGVPYSCREGLCATCRTGVISGVPDHRDSVLSKAERDSNSCMMICVSRALTETLQLDL</sequence>
<evidence type="ECO:0000259" key="8">
    <source>
        <dbReference type="PROSITE" id="PS51384"/>
    </source>
</evidence>
<dbReference type="Pfam" id="PF00175">
    <property type="entry name" value="NAD_binding_1"/>
    <property type="match status" value="1"/>
</dbReference>
<dbReference type="InterPro" id="IPR050415">
    <property type="entry name" value="MRET"/>
</dbReference>
<dbReference type="InterPro" id="IPR036010">
    <property type="entry name" value="2Fe-2S_ferredoxin-like_sf"/>
</dbReference>
<comment type="caution">
    <text evidence="9">The sequence shown here is derived from an EMBL/GenBank/DDBJ whole genome shotgun (WGS) entry which is preliminary data.</text>
</comment>
<dbReference type="InterPro" id="IPR001041">
    <property type="entry name" value="2Fe-2S_ferredoxin-type"/>
</dbReference>
<protein>
    <submittedName>
        <fullName evidence="9">Oxidoreductase</fullName>
    </submittedName>
</protein>
<keyword evidence="6" id="KW-0411">Iron-sulfur</keyword>
<organism evidence="9 10">
    <name type="scientific">Pseudomonas alkylphenolica</name>
    <dbReference type="NCBI Taxonomy" id="237609"/>
    <lineage>
        <taxon>Bacteria</taxon>
        <taxon>Pseudomonadati</taxon>
        <taxon>Pseudomonadota</taxon>
        <taxon>Gammaproteobacteria</taxon>
        <taxon>Pseudomonadales</taxon>
        <taxon>Pseudomonadaceae</taxon>
        <taxon>Pseudomonas</taxon>
    </lineage>
</organism>
<evidence type="ECO:0000256" key="6">
    <source>
        <dbReference type="ARBA" id="ARBA00023014"/>
    </source>
</evidence>
<dbReference type="PANTHER" id="PTHR47354:SF1">
    <property type="entry name" value="CARNITINE MONOOXYGENASE REDUCTASE SUBUNIT"/>
    <property type="match status" value="1"/>
</dbReference>
<evidence type="ECO:0000313" key="10">
    <source>
        <dbReference type="Proteomes" id="UP000288983"/>
    </source>
</evidence>
<evidence type="ECO:0000259" key="7">
    <source>
        <dbReference type="PROSITE" id="PS51085"/>
    </source>
</evidence>
<dbReference type="SUPFAM" id="SSF63380">
    <property type="entry name" value="Riboflavin synthase domain-like"/>
    <property type="match status" value="1"/>
</dbReference>
<dbReference type="SUPFAM" id="SSF54292">
    <property type="entry name" value="2Fe-2S ferredoxin-like"/>
    <property type="match status" value="1"/>
</dbReference>
<evidence type="ECO:0000256" key="3">
    <source>
        <dbReference type="ARBA" id="ARBA00022723"/>
    </source>
</evidence>
<dbReference type="InterPro" id="IPR001433">
    <property type="entry name" value="OxRdtase_FAD/NAD-bd"/>
</dbReference>
<dbReference type="PROSITE" id="PS51085">
    <property type="entry name" value="2FE2S_FER_2"/>
    <property type="match status" value="1"/>
</dbReference>
<dbReference type="PROSITE" id="PS51384">
    <property type="entry name" value="FAD_FR"/>
    <property type="match status" value="1"/>
</dbReference>
<evidence type="ECO:0000256" key="4">
    <source>
        <dbReference type="ARBA" id="ARBA00023002"/>
    </source>
</evidence>
<proteinExistence type="predicted"/>
<dbReference type="InterPro" id="IPR017927">
    <property type="entry name" value="FAD-bd_FR_type"/>
</dbReference>
<dbReference type="InterPro" id="IPR039261">
    <property type="entry name" value="FNR_nucleotide-bd"/>
</dbReference>
<dbReference type="OrthoDB" id="9801223at2"/>
<dbReference type="Gene3D" id="2.40.30.10">
    <property type="entry name" value="Translation factors"/>
    <property type="match status" value="1"/>
</dbReference>
<keyword evidence="1" id="KW-0285">Flavoprotein</keyword>
<dbReference type="AlphaFoldDB" id="A0A443ZVN6"/>
<dbReference type="InterPro" id="IPR012675">
    <property type="entry name" value="Beta-grasp_dom_sf"/>
</dbReference>
<dbReference type="CDD" id="cd06185">
    <property type="entry name" value="PDR_like"/>
    <property type="match status" value="1"/>
</dbReference>
<dbReference type="Pfam" id="PF00111">
    <property type="entry name" value="Fer2"/>
    <property type="match status" value="1"/>
</dbReference>
<dbReference type="GO" id="GO:0016491">
    <property type="term" value="F:oxidoreductase activity"/>
    <property type="evidence" value="ECO:0007669"/>
    <property type="project" value="UniProtKB-KW"/>
</dbReference>
<evidence type="ECO:0000256" key="1">
    <source>
        <dbReference type="ARBA" id="ARBA00022630"/>
    </source>
</evidence>
<dbReference type="Proteomes" id="UP000288983">
    <property type="component" value="Unassembled WGS sequence"/>
</dbReference>
<dbReference type="PRINTS" id="PR00409">
    <property type="entry name" value="PHDIOXRDTASE"/>
</dbReference>
<accession>A0A443ZVN6</accession>
<evidence type="ECO:0000256" key="2">
    <source>
        <dbReference type="ARBA" id="ARBA00022714"/>
    </source>
</evidence>
<dbReference type="SUPFAM" id="SSF52343">
    <property type="entry name" value="Ferredoxin reductase-like, C-terminal NADP-linked domain"/>
    <property type="match status" value="1"/>
</dbReference>
<evidence type="ECO:0000313" key="9">
    <source>
        <dbReference type="EMBL" id="RWU25008.1"/>
    </source>
</evidence>
<dbReference type="RefSeq" id="WP_128322222.1">
    <property type="nucleotide sequence ID" value="NZ_QJRG01000034.1"/>
</dbReference>
<keyword evidence="2" id="KW-0001">2Fe-2S</keyword>
<feature type="domain" description="2Fe-2S ferredoxin-type" evidence="7">
    <location>
        <begin position="231"/>
        <end position="315"/>
    </location>
</feature>